<dbReference type="InterPro" id="IPR026992">
    <property type="entry name" value="DIOX_N"/>
</dbReference>
<dbReference type="EMBL" id="JAJSPL020000038">
    <property type="protein sequence ID" value="KAK7735512.1"/>
    <property type="molecule type" value="Genomic_DNA"/>
</dbReference>
<dbReference type="AlphaFoldDB" id="A0AAN9YDP2"/>
<evidence type="ECO:0000313" key="3">
    <source>
        <dbReference type="Proteomes" id="UP001320245"/>
    </source>
</evidence>
<gene>
    <name evidence="2" type="ORF">SLS53_007425</name>
</gene>
<dbReference type="InterPro" id="IPR027443">
    <property type="entry name" value="IPNS-like_sf"/>
</dbReference>
<comment type="caution">
    <text evidence="2">The sequence shown here is derived from an EMBL/GenBank/DDBJ whole genome shotgun (WGS) entry which is preliminary data.</text>
</comment>
<evidence type="ECO:0000313" key="2">
    <source>
        <dbReference type="EMBL" id="KAK7735512.1"/>
    </source>
</evidence>
<dbReference type="Gene3D" id="2.60.120.330">
    <property type="entry name" value="B-lactam Antibiotic, Isopenicillin N Synthase, Chain"/>
    <property type="match status" value="1"/>
</dbReference>
<organism evidence="2 3">
    <name type="scientific">Cytospora paraplurivora</name>
    <dbReference type="NCBI Taxonomy" id="2898453"/>
    <lineage>
        <taxon>Eukaryota</taxon>
        <taxon>Fungi</taxon>
        <taxon>Dikarya</taxon>
        <taxon>Ascomycota</taxon>
        <taxon>Pezizomycotina</taxon>
        <taxon>Sordariomycetes</taxon>
        <taxon>Sordariomycetidae</taxon>
        <taxon>Diaporthales</taxon>
        <taxon>Cytosporaceae</taxon>
        <taxon>Cytospora</taxon>
    </lineage>
</organism>
<dbReference type="SUPFAM" id="SSF51197">
    <property type="entry name" value="Clavaminate synthase-like"/>
    <property type="match status" value="1"/>
</dbReference>
<evidence type="ECO:0000259" key="1">
    <source>
        <dbReference type="Pfam" id="PF14226"/>
    </source>
</evidence>
<dbReference type="Pfam" id="PF14226">
    <property type="entry name" value="DIOX_N"/>
    <property type="match status" value="1"/>
</dbReference>
<sequence length="133" mass="14700">MAQPSPRTDSEARSILTVDVSPFFSQDPTISTSQRLASAKLLVEALHSFGFAKVIGHGLGTHEISEALGWVQKIFNLPYDEKMKAPHPPGPMPHRGYSGIGEEKVYSQEDIEAHVRNGKGDISRELRKISDFK</sequence>
<protein>
    <recommendedName>
        <fullName evidence="1">Non-haem dioxygenase N-terminal domain-containing protein</fullName>
    </recommendedName>
</protein>
<keyword evidence="3" id="KW-1185">Reference proteome</keyword>
<name>A0AAN9YDP2_9PEZI</name>
<feature type="non-terminal residue" evidence="2">
    <location>
        <position position="133"/>
    </location>
</feature>
<feature type="domain" description="Non-haem dioxygenase N-terminal" evidence="1">
    <location>
        <begin position="18"/>
        <end position="112"/>
    </location>
</feature>
<proteinExistence type="predicted"/>
<dbReference type="Proteomes" id="UP001320245">
    <property type="component" value="Unassembled WGS sequence"/>
</dbReference>
<accession>A0AAN9YDP2</accession>
<reference evidence="2 3" key="1">
    <citation type="journal article" date="2023" name="PLoS ONE">
        <title>Cytospora paraplurivora sp. nov. isolated from orchards with fruit tree decline syndrome in Ontario, Canada.</title>
        <authorList>
            <person name="Ilyukhin E."/>
            <person name="Nguyen H.D.T."/>
            <person name="Castle A.J."/>
            <person name="Ellouze W."/>
        </authorList>
    </citation>
    <scope>NUCLEOTIDE SEQUENCE [LARGE SCALE GENOMIC DNA]</scope>
    <source>
        <strain evidence="2 3">FDS-564</strain>
    </source>
</reference>